<name>A0A3E0TUW9_9GAMM</name>
<evidence type="ECO:0008006" key="5">
    <source>
        <dbReference type="Google" id="ProtNLM"/>
    </source>
</evidence>
<dbReference type="OrthoDB" id="5296002at2"/>
<dbReference type="Proteomes" id="UP000256478">
    <property type="component" value="Unassembled WGS sequence"/>
</dbReference>
<organism evidence="3 4">
    <name type="scientific">Thalassotalea euphylliae</name>
    <dbReference type="NCBI Taxonomy" id="1655234"/>
    <lineage>
        <taxon>Bacteria</taxon>
        <taxon>Pseudomonadati</taxon>
        <taxon>Pseudomonadota</taxon>
        <taxon>Gammaproteobacteria</taxon>
        <taxon>Alteromonadales</taxon>
        <taxon>Colwelliaceae</taxon>
        <taxon>Thalassotalea</taxon>
    </lineage>
</organism>
<gene>
    <name evidence="3" type="ORF">DXX93_17450</name>
</gene>
<dbReference type="RefSeq" id="WP_116009225.1">
    <property type="nucleotide sequence ID" value="NZ_QUOU01000001.1"/>
</dbReference>
<feature type="transmembrane region" description="Helical" evidence="2">
    <location>
        <begin position="20"/>
        <end position="42"/>
    </location>
</feature>
<feature type="coiled-coil region" evidence="1">
    <location>
        <begin position="47"/>
        <end position="81"/>
    </location>
</feature>
<reference evidence="3 4" key="1">
    <citation type="submission" date="2018-08" db="EMBL/GenBank/DDBJ databases">
        <title>Thalassotalea euphylliae genome.</title>
        <authorList>
            <person name="Summers S."/>
            <person name="Rice S.A."/>
            <person name="Freckelton M.L."/>
            <person name="Nedved B.T."/>
            <person name="Hadfield M.G."/>
        </authorList>
    </citation>
    <scope>NUCLEOTIDE SEQUENCE [LARGE SCALE GENOMIC DNA]</scope>
    <source>
        <strain evidence="3 4">H1</strain>
    </source>
</reference>
<sequence length="201" mass="22512">MIKSSINLLQPELLPKKPWLTLSTVISIWLLALLVMLAGAGYSHFQRSDTATELVQLNQQNESYNAQLETLKTQQSSAQADSVLTTELATLKALTRNKRYFHGHLTDTEYTYIGGFAAAMKELSALHSAQISLHHIRIHEDQFYFAGKARQANAVPNWLANFEQSQVLSGQVFQQLSMIEGEDKLIAFQVSSTDNLVEESE</sequence>
<evidence type="ECO:0000313" key="4">
    <source>
        <dbReference type="Proteomes" id="UP000256478"/>
    </source>
</evidence>
<keyword evidence="2" id="KW-1133">Transmembrane helix</keyword>
<evidence type="ECO:0000256" key="1">
    <source>
        <dbReference type="SAM" id="Coils"/>
    </source>
</evidence>
<dbReference type="Pfam" id="PF05137">
    <property type="entry name" value="PilN"/>
    <property type="match status" value="1"/>
</dbReference>
<evidence type="ECO:0000313" key="3">
    <source>
        <dbReference type="EMBL" id="REL28173.1"/>
    </source>
</evidence>
<protein>
    <recommendedName>
        <fullName evidence="5">MSHA biogenesis protein MshI</fullName>
    </recommendedName>
</protein>
<keyword evidence="2" id="KW-0472">Membrane</keyword>
<dbReference type="EMBL" id="QUOU01000001">
    <property type="protein sequence ID" value="REL28173.1"/>
    <property type="molecule type" value="Genomic_DNA"/>
</dbReference>
<keyword evidence="1" id="KW-0175">Coiled coil</keyword>
<dbReference type="InterPro" id="IPR007813">
    <property type="entry name" value="PilN"/>
</dbReference>
<evidence type="ECO:0000256" key="2">
    <source>
        <dbReference type="SAM" id="Phobius"/>
    </source>
</evidence>
<proteinExistence type="predicted"/>
<keyword evidence="2" id="KW-0812">Transmembrane</keyword>
<dbReference type="AlphaFoldDB" id="A0A3E0TUW9"/>
<comment type="caution">
    <text evidence="3">The sequence shown here is derived from an EMBL/GenBank/DDBJ whole genome shotgun (WGS) entry which is preliminary data.</text>
</comment>
<accession>A0A3E0TUW9</accession>